<organism evidence="3 4">
    <name type="scientific">Burkholderia aenigmatica</name>
    <dbReference type="NCBI Taxonomy" id="2015348"/>
    <lineage>
        <taxon>Bacteria</taxon>
        <taxon>Pseudomonadati</taxon>
        <taxon>Pseudomonadota</taxon>
        <taxon>Betaproteobacteria</taxon>
        <taxon>Burkholderiales</taxon>
        <taxon>Burkholderiaceae</taxon>
        <taxon>Burkholderia</taxon>
        <taxon>Burkholderia cepacia complex</taxon>
    </lineage>
</organism>
<feature type="region of interest" description="Disordered" evidence="1">
    <location>
        <begin position="1"/>
        <end position="20"/>
    </location>
</feature>
<keyword evidence="4" id="KW-1185">Reference proteome</keyword>
<proteinExistence type="predicted"/>
<evidence type="ECO:0000256" key="1">
    <source>
        <dbReference type="SAM" id="MobiDB-lite"/>
    </source>
</evidence>
<dbReference type="EMBL" id="CABVQG010000021">
    <property type="protein sequence ID" value="VWD01778.1"/>
    <property type="molecule type" value="Genomic_DNA"/>
</dbReference>
<dbReference type="Proteomes" id="UP000494120">
    <property type="component" value="Unassembled WGS sequence"/>
</dbReference>
<sequence length="58" mass="6345">MRAALNSLQPVSRKNKRSPVSRMRYEIEGSAWAAAYGAAAGLLWYGAYIAGPYLRNLG</sequence>
<keyword evidence="2" id="KW-0472">Membrane</keyword>
<keyword evidence="2" id="KW-0812">Transmembrane</keyword>
<reference evidence="3 4" key="1">
    <citation type="submission" date="2019-09" db="EMBL/GenBank/DDBJ databases">
        <authorList>
            <person name="Depoorter E."/>
        </authorList>
    </citation>
    <scope>NUCLEOTIDE SEQUENCE [LARGE SCALE GENOMIC DNA]</scope>
    <source>
        <strain evidence="3 4">R-17378</strain>
    </source>
</reference>
<keyword evidence="2" id="KW-1133">Transmembrane helix</keyword>
<name>A0ABY6XXY0_9BURK</name>
<accession>A0ABY6XXY0</accession>
<evidence type="ECO:0000313" key="4">
    <source>
        <dbReference type="Proteomes" id="UP000494120"/>
    </source>
</evidence>
<protein>
    <submittedName>
        <fullName evidence="3">Uncharacterized protein</fullName>
    </submittedName>
</protein>
<gene>
    <name evidence="3" type="ORF">BLA17378_05288</name>
</gene>
<evidence type="ECO:0000256" key="2">
    <source>
        <dbReference type="SAM" id="Phobius"/>
    </source>
</evidence>
<comment type="caution">
    <text evidence="3">The sequence shown here is derived from an EMBL/GenBank/DDBJ whole genome shotgun (WGS) entry which is preliminary data.</text>
</comment>
<feature type="transmembrane region" description="Helical" evidence="2">
    <location>
        <begin position="31"/>
        <end position="50"/>
    </location>
</feature>
<evidence type="ECO:0000313" key="3">
    <source>
        <dbReference type="EMBL" id="VWD01778.1"/>
    </source>
</evidence>
<feature type="compositionally biased region" description="Polar residues" evidence="1">
    <location>
        <begin position="1"/>
        <end position="12"/>
    </location>
</feature>